<dbReference type="GO" id="GO:0032039">
    <property type="term" value="C:integrator complex"/>
    <property type="evidence" value="ECO:0007669"/>
    <property type="project" value="InterPro"/>
</dbReference>
<comment type="subcellular location">
    <subcellularLocation>
        <location evidence="1">Nucleus</location>
    </subcellularLocation>
</comment>
<comment type="caution">
    <text evidence="5">The sequence shown here is derived from an EMBL/GenBank/DDBJ whole genome shotgun (WGS) entry which is preliminary data.</text>
</comment>
<name>A0A8J2JEK4_9HEXA</name>
<evidence type="ECO:0000256" key="1">
    <source>
        <dbReference type="ARBA" id="ARBA00004123"/>
    </source>
</evidence>
<keyword evidence="6" id="KW-1185">Reference proteome</keyword>
<dbReference type="EMBL" id="CAJVCH010038333">
    <property type="protein sequence ID" value="CAG7716412.1"/>
    <property type="molecule type" value="Genomic_DNA"/>
</dbReference>
<comment type="similarity">
    <text evidence="2">Belongs to the Integrator subunit 10 family.</text>
</comment>
<evidence type="ECO:0000313" key="6">
    <source>
        <dbReference type="Proteomes" id="UP000708208"/>
    </source>
</evidence>
<dbReference type="OrthoDB" id="18145at2759"/>
<gene>
    <name evidence="5" type="ORF">AFUS01_LOCUS5925</name>
</gene>
<organism evidence="5 6">
    <name type="scientific">Allacma fusca</name>
    <dbReference type="NCBI Taxonomy" id="39272"/>
    <lineage>
        <taxon>Eukaryota</taxon>
        <taxon>Metazoa</taxon>
        <taxon>Ecdysozoa</taxon>
        <taxon>Arthropoda</taxon>
        <taxon>Hexapoda</taxon>
        <taxon>Collembola</taxon>
        <taxon>Symphypleona</taxon>
        <taxon>Sminthuridae</taxon>
        <taxon>Allacma</taxon>
    </lineage>
</organism>
<evidence type="ECO:0000256" key="4">
    <source>
        <dbReference type="ARBA" id="ARBA00023242"/>
    </source>
</evidence>
<evidence type="ECO:0000256" key="2">
    <source>
        <dbReference type="ARBA" id="ARBA00010391"/>
    </source>
</evidence>
<dbReference type="InterPro" id="IPR026164">
    <property type="entry name" value="Int_cplx_su10"/>
</dbReference>
<dbReference type="Pfam" id="PF21045">
    <property type="entry name" value="INT10"/>
    <property type="match status" value="1"/>
</dbReference>
<dbReference type="GO" id="GO:0016180">
    <property type="term" value="P:snRNA processing"/>
    <property type="evidence" value="ECO:0007669"/>
    <property type="project" value="InterPro"/>
</dbReference>
<dbReference type="Proteomes" id="UP000708208">
    <property type="component" value="Unassembled WGS sequence"/>
</dbReference>
<dbReference type="PANTHER" id="PTHR16055:SF2">
    <property type="entry name" value="INTEGRATOR COMPLEX SUBUNIT 10"/>
    <property type="match status" value="1"/>
</dbReference>
<feature type="non-terminal residue" evidence="5">
    <location>
        <position position="1"/>
    </location>
</feature>
<evidence type="ECO:0000313" key="5">
    <source>
        <dbReference type="EMBL" id="CAG7716412.1"/>
    </source>
</evidence>
<evidence type="ECO:0000256" key="3">
    <source>
        <dbReference type="ARBA" id="ARBA00016811"/>
    </source>
</evidence>
<dbReference type="AlphaFoldDB" id="A0A8J2JEK4"/>
<protein>
    <recommendedName>
        <fullName evidence="3">Integrator complex subunit 10</fullName>
    </recommendedName>
</protein>
<keyword evidence="4" id="KW-0539">Nucleus</keyword>
<sequence length="311" mass="35826">YELYLFEKRRQNISEIAWHFETMYRKFPEGMDSEITAMADAVRNSHMTRAKETEEQIFLNKIFDALSKNFQMEVLLSRTEKTVVHYEKCQIMLLLVKLFPDTVNQHGAELLFTVLGYDSDVFSIFRKLLVTELIPAVLQIRKEWNANKTPQIYQILNQCIEYYVLVPDDAGTTDSDRWTKLFKIVDHIGKLLHWKISPFFNEYSGPSSVEGLFQKLSSALNDRKDCAPNELAYIAVVFFLQCIASYNRIRHGPTSAVQEGKSDKKPGMILVEVFTPNPVRAVADLNLPVLLTGSHSSSAKKRRNFLLFCIL</sequence>
<reference evidence="5" key="1">
    <citation type="submission" date="2021-06" db="EMBL/GenBank/DDBJ databases">
        <authorList>
            <person name="Hodson N. C."/>
            <person name="Mongue J. A."/>
            <person name="Jaron S. K."/>
        </authorList>
    </citation>
    <scope>NUCLEOTIDE SEQUENCE</scope>
</reference>
<proteinExistence type="inferred from homology"/>
<accession>A0A8J2JEK4</accession>
<dbReference type="PANTHER" id="PTHR16055">
    <property type="entry name" value="INTEGRATOR COMPLEX SUBUNIT 10"/>
    <property type="match status" value="1"/>
</dbReference>